<dbReference type="AlphaFoldDB" id="A0AAV7EGX2"/>
<dbReference type="Pfam" id="PF04398">
    <property type="entry name" value="DUF538"/>
    <property type="match status" value="1"/>
</dbReference>
<accession>A0AAV7EGX2</accession>
<dbReference type="Gene3D" id="2.30.240.10">
    <property type="entry name" value="At5g01610-like"/>
    <property type="match status" value="1"/>
</dbReference>
<dbReference type="InterPro" id="IPR036758">
    <property type="entry name" value="At5g01610-like"/>
</dbReference>
<evidence type="ECO:0000313" key="1">
    <source>
        <dbReference type="EMBL" id="KAG9448018.1"/>
    </source>
</evidence>
<name>A0AAV7EGX2_ARIFI</name>
<dbReference type="SUPFAM" id="SSF141562">
    <property type="entry name" value="At5g01610-like"/>
    <property type="match status" value="1"/>
</dbReference>
<dbReference type="InterPro" id="IPR007493">
    <property type="entry name" value="DUF538"/>
</dbReference>
<dbReference type="Proteomes" id="UP000825729">
    <property type="component" value="Unassembled WGS sequence"/>
</dbReference>
<protein>
    <submittedName>
        <fullName evidence="1">Uncharacterized protein</fullName>
    </submittedName>
</protein>
<gene>
    <name evidence="1" type="ORF">H6P81_014146</name>
</gene>
<comment type="caution">
    <text evidence="1">The sequence shown here is derived from an EMBL/GenBank/DDBJ whole genome shotgun (WGS) entry which is preliminary data.</text>
</comment>
<evidence type="ECO:0000313" key="2">
    <source>
        <dbReference type="Proteomes" id="UP000825729"/>
    </source>
</evidence>
<keyword evidence="2" id="KW-1185">Reference proteome</keyword>
<proteinExistence type="predicted"/>
<sequence length="228" mass="25971">MVKIKGWEGYLRNYATHRPPQEISASIKANQRREESTGFSVYPHSRSVLVLFFPFADGNPRSAEKKEIAGRRPRARMSSQLIATHREKAEVYEGDALCKQKSMELLEELNLPKGLLPLNDLVECGYNRESGFVWLIQKKKCDHYFKKIGRHVAYAPEVTAFVENRKMKKMTGVKSKELLIWITLTEMYIQDPASGQITFKTPTGLSRSFPVSAFEIEEKSDSAQPQAA</sequence>
<dbReference type="EMBL" id="JAINDJ010000005">
    <property type="protein sequence ID" value="KAG9448018.1"/>
    <property type="molecule type" value="Genomic_DNA"/>
</dbReference>
<organism evidence="1 2">
    <name type="scientific">Aristolochia fimbriata</name>
    <name type="common">White veined hardy Dutchman's pipe vine</name>
    <dbReference type="NCBI Taxonomy" id="158543"/>
    <lineage>
        <taxon>Eukaryota</taxon>
        <taxon>Viridiplantae</taxon>
        <taxon>Streptophyta</taxon>
        <taxon>Embryophyta</taxon>
        <taxon>Tracheophyta</taxon>
        <taxon>Spermatophyta</taxon>
        <taxon>Magnoliopsida</taxon>
        <taxon>Magnoliidae</taxon>
        <taxon>Piperales</taxon>
        <taxon>Aristolochiaceae</taxon>
        <taxon>Aristolochia</taxon>
    </lineage>
</organism>
<dbReference type="PANTHER" id="PTHR31676">
    <property type="entry name" value="T31J12.3 PROTEIN-RELATED"/>
    <property type="match status" value="1"/>
</dbReference>
<dbReference type="PANTHER" id="PTHR31676:SF201">
    <property type="entry name" value="OS01G0210600 PROTEIN"/>
    <property type="match status" value="1"/>
</dbReference>
<reference evidence="1 2" key="1">
    <citation type="submission" date="2021-07" db="EMBL/GenBank/DDBJ databases">
        <title>The Aristolochia fimbriata genome: insights into angiosperm evolution, floral development and chemical biosynthesis.</title>
        <authorList>
            <person name="Jiao Y."/>
        </authorList>
    </citation>
    <scope>NUCLEOTIDE SEQUENCE [LARGE SCALE GENOMIC DNA]</scope>
    <source>
        <strain evidence="1">IBCAS-2021</strain>
        <tissue evidence="1">Leaf</tissue>
    </source>
</reference>